<dbReference type="EMBL" id="OMOD01000024">
    <property type="protein sequence ID" value="SPF33670.1"/>
    <property type="molecule type" value="Genomic_DNA"/>
</dbReference>
<evidence type="ECO:0000313" key="3">
    <source>
        <dbReference type="Proteomes" id="UP000238701"/>
    </source>
</evidence>
<dbReference type="OrthoDB" id="285216at2"/>
<dbReference type="InterPro" id="IPR029044">
    <property type="entry name" value="Nucleotide-diphossugar_trans"/>
</dbReference>
<proteinExistence type="predicted"/>
<dbReference type="AlphaFoldDB" id="A0A2U3K2B0"/>
<dbReference type="Gene3D" id="3.90.550.10">
    <property type="entry name" value="Spore Coat Polysaccharide Biosynthesis Protein SpsA, Chain A"/>
    <property type="match status" value="1"/>
</dbReference>
<dbReference type="Pfam" id="PF12804">
    <property type="entry name" value="NTP_transf_3"/>
    <property type="match status" value="1"/>
</dbReference>
<accession>A0A2U3K2B0</accession>
<dbReference type="Proteomes" id="UP000238701">
    <property type="component" value="Unassembled WGS sequence"/>
</dbReference>
<dbReference type="SUPFAM" id="SSF53448">
    <property type="entry name" value="Nucleotide-diphospho-sugar transferases"/>
    <property type="match status" value="1"/>
</dbReference>
<dbReference type="GO" id="GO:0016779">
    <property type="term" value="F:nucleotidyltransferase activity"/>
    <property type="evidence" value="ECO:0007669"/>
    <property type="project" value="UniProtKB-ARBA"/>
</dbReference>
<sequence>MSRSPSFAGVILAAGESARMGTDKALLPWPPQVAGQPASNDTFLSAAIRSLTLATDFVTVVVGQNEAALAPLVYASGAATVTNPDPSRGQFSSLQVGLHEVLNRGRDAAVITLVDRPPVGATTIGILRAAFEAAEPNIWAVVPEFSGEHGHPYLAGRELIEAFLQAPPTASARDIEHRLQQHIQYVTVGDPLVVLNVNTPEEYAALLEKTAI</sequence>
<reference evidence="3" key="1">
    <citation type="submission" date="2018-02" db="EMBL/GenBank/DDBJ databases">
        <authorList>
            <person name="Hausmann B."/>
        </authorList>
    </citation>
    <scope>NUCLEOTIDE SEQUENCE [LARGE SCALE GENOMIC DNA]</scope>
    <source>
        <strain evidence="3">Peat soil MAG SbA1</strain>
    </source>
</reference>
<dbReference type="PANTHER" id="PTHR43777">
    <property type="entry name" value="MOLYBDENUM COFACTOR CYTIDYLYLTRANSFERASE"/>
    <property type="match status" value="1"/>
</dbReference>
<evidence type="ECO:0000313" key="2">
    <source>
        <dbReference type="EMBL" id="SPF33670.1"/>
    </source>
</evidence>
<organism evidence="2 3">
    <name type="scientific">Candidatus Sulfotelmatobacter kueseliae</name>
    <dbReference type="NCBI Taxonomy" id="2042962"/>
    <lineage>
        <taxon>Bacteria</taxon>
        <taxon>Pseudomonadati</taxon>
        <taxon>Acidobacteriota</taxon>
        <taxon>Terriglobia</taxon>
        <taxon>Terriglobales</taxon>
        <taxon>Candidatus Korobacteraceae</taxon>
        <taxon>Candidatus Sulfotelmatobacter</taxon>
    </lineage>
</organism>
<dbReference type="InterPro" id="IPR025877">
    <property type="entry name" value="MobA-like_NTP_Trfase"/>
</dbReference>
<name>A0A2U3K2B0_9BACT</name>
<dbReference type="PANTHER" id="PTHR43777:SF1">
    <property type="entry name" value="MOLYBDENUM COFACTOR CYTIDYLYLTRANSFERASE"/>
    <property type="match status" value="1"/>
</dbReference>
<evidence type="ECO:0000259" key="1">
    <source>
        <dbReference type="Pfam" id="PF12804"/>
    </source>
</evidence>
<protein>
    <recommendedName>
        <fullName evidence="1">MobA-like NTP transferase domain-containing protein</fullName>
    </recommendedName>
</protein>
<gene>
    <name evidence="2" type="ORF">SBA1_120044</name>
</gene>
<dbReference type="CDD" id="cd04182">
    <property type="entry name" value="GT_2_like_f"/>
    <property type="match status" value="1"/>
</dbReference>
<feature type="domain" description="MobA-like NTP transferase" evidence="1">
    <location>
        <begin position="9"/>
        <end position="179"/>
    </location>
</feature>